<accession>A0A6L2MX56</accession>
<gene>
    <name evidence="3" type="ORF">Tci_048943</name>
</gene>
<evidence type="ECO:0000256" key="1">
    <source>
        <dbReference type="SAM" id="MobiDB-lite"/>
    </source>
</evidence>
<reference evidence="3" key="1">
    <citation type="journal article" date="2019" name="Sci. Rep.">
        <title>Draft genome of Tanacetum cinerariifolium, the natural source of mosquito coil.</title>
        <authorList>
            <person name="Yamashiro T."/>
            <person name="Shiraishi A."/>
            <person name="Satake H."/>
            <person name="Nakayama K."/>
        </authorList>
    </citation>
    <scope>NUCLEOTIDE SEQUENCE</scope>
</reference>
<feature type="region of interest" description="Disordered" evidence="1">
    <location>
        <begin position="356"/>
        <end position="376"/>
    </location>
</feature>
<dbReference type="InterPro" id="IPR025724">
    <property type="entry name" value="GAG-pre-integrase_dom"/>
</dbReference>
<feature type="region of interest" description="Disordered" evidence="1">
    <location>
        <begin position="228"/>
        <end position="260"/>
    </location>
</feature>
<dbReference type="AlphaFoldDB" id="A0A6L2MX56"/>
<comment type="caution">
    <text evidence="3">The sequence shown here is derived from an EMBL/GenBank/DDBJ whole genome shotgun (WGS) entry which is preliminary data.</text>
</comment>
<evidence type="ECO:0000259" key="2">
    <source>
        <dbReference type="Pfam" id="PF13976"/>
    </source>
</evidence>
<protein>
    <submittedName>
        <fullName evidence="3">Retrovirus-related Pol polyprotein from transposon TNT 1-94</fullName>
    </submittedName>
</protein>
<evidence type="ECO:0000313" key="3">
    <source>
        <dbReference type="EMBL" id="GEU76965.1"/>
    </source>
</evidence>
<feature type="compositionally biased region" description="Polar residues" evidence="1">
    <location>
        <begin position="361"/>
        <end position="372"/>
    </location>
</feature>
<organism evidence="3">
    <name type="scientific">Tanacetum cinerariifolium</name>
    <name type="common">Dalmatian daisy</name>
    <name type="synonym">Chrysanthemum cinerariifolium</name>
    <dbReference type="NCBI Taxonomy" id="118510"/>
    <lineage>
        <taxon>Eukaryota</taxon>
        <taxon>Viridiplantae</taxon>
        <taxon>Streptophyta</taxon>
        <taxon>Embryophyta</taxon>
        <taxon>Tracheophyta</taxon>
        <taxon>Spermatophyta</taxon>
        <taxon>Magnoliopsida</taxon>
        <taxon>eudicotyledons</taxon>
        <taxon>Gunneridae</taxon>
        <taxon>Pentapetalae</taxon>
        <taxon>asterids</taxon>
        <taxon>campanulids</taxon>
        <taxon>Asterales</taxon>
        <taxon>Asteraceae</taxon>
        <taxon>Asteroideae</taxon>
        <taxon>Anthemideae</taxon>
        <taxon>Anthemidinae</taxon>
        <taxon>Tanacetum</taxon>
    </lineage>
</organism>
<feature type="domain" description="GAG-pre-integrase" evidence="2">
    <location>
        <begin position="443"/>
        <end position="512"/>
    </location>
</feature>
<proteinExistence type="predicted"/>
<dbReference type="PANTHER" id="PTHR11439:SF495">
    <property type="entry name" value="REVERSE TRANSCRIPTASE, RNA-DEPENDENT DNA POLYMERASE-RELATED"/>
    <property type="match status" value="1"/>
</dbReference>
<name>A0A6L2MX56_TANCI</name>
<dbReference type="Pfam" id="PF13976">
    <property type="entry name" value="gag_pre-integrs"/>
    <property type="match status" value="1"/>
</dbReference>
<sequence length="741" mass="83659">MRTKYELNMNIKRRIVTVLMALAEENDVVSKEGARNGEWVKISMRKHVNTKILKENKNLRTELKELKAITETWLNSSNKVNQCISEQIPSQKKRIMGVDQLTKDPFSSGLKDLVFVKSSASDTKVTIPGVKRPWLSEAEGFILPNHDTGRIIPSESQRNTTDSSVAVTESLATDYDLADEYSVCSIPLPPLKKLDGAEPISGPKTIKLILKSKSTFKAEALKDVTINEPSSAPAKGNKSSSASKVDPAPAGKLKSVKNEDDPPLAIHLKSLGRMSSRPSIPRPSKCFFPPCIHYGGIDHLSNECLYYPICKLCGSYDHDTNGHNRIISLERKINIRNPQHAFKKCEALQAKKAEALKSTRGESSNANRSKSPTKCGCSRHTTSVKSYSHKYMEQLDLRWCLEMTLLAQLKATVLSNVLFDEKRGTIFNSNKEGVMIALRVRDVYVIDMTSSAQESCFLAKASENLNWLWHKRLAHLNFKTINKLEKQNLVIRLPLLVYSKDKPCSACEKGKHHEARFKTKQTSTIKKCLHLLHIDLFGPITPRSINHEKYTLVIIDEYSRYQANPKESHLTAVKRIFRYLKGTPSLGLWYLKYSGFNLKGYSNSDYAGCNMDRKSTSGACQFLGGKLVCWSAKKQQSVAMSLAEAEYVAAVGCCANILWMKSQLTNYDIIYKKVPIFCDNTSAIAISNNPVLYSRIKHIDTRYHFIIDHVLKWDIELHFIPTQYQLVDIFTKTWTNQPLKD</sequence>
<dbReference type="EMBL" id="BKCJ010007379">
    <property type="protein sequence ID" value="GEU76965.1"/>
    <property type="molecule type" value="Genomic_DNA"/>
</dbReference>
<dbReference type="PANTHER" id="PTHR11439">
    <property type="entry name" value="GAG-POL-RELATED RETROTRANSPOSON"/>
    <property type="match status" value="1"/>
</dbReference>
<dbReference type="CDD" id="cd09272">
    <property type="entry name" value="RNase_HI_RT_Ty1"/>
    <property type="match status" value="1"/>
</dbReference>